<protein>
    <submittedName>
        <fullName evidence="2">Uncharacterized protein</fullName>
    </submittedName>
</protein>
<dbReference type="AlphaFoldDB" id="A0A8W4FAF4"/>
<keyword evidence="1" id="KW-1133">Transmembrane helix</keyword>
<dbReference type="Ensembl" id="ENSSSCT00000097265.1">
    <property type="protein sequence ID" value="ENSSSCP00000076304.1"/>
    <property type="gene ID" value="ENSSSCG00000059524.1"/>
</dbReference>
<sequence>MSSANNDSFTTFFKICIYFISFSSLIVISRTSKTMLNKSVKRGHTCLVPDLSRNAFSFSPLTIILGVGLSYMPFIVLSSFPL</sequence>
<keyword evidence="1" id="KW-0472">Membrane</keyword>
<name>A0A8W4FAF4_PIG</name>
<organism evidence="2 3">
    <name type="scientific">Sus scrofa</name>
    <name type="common">Pig</name>
    <dbReference type="NCBI Taxonomy" id="9823"/>
    <lineage>
        <taxon>Eukaryota</taxon>
        <taxon>Metazoa</taxon>
        <taxon>Chordata</taxon>
        <taxon>Craniata</taxon>
        <taxon>Vertebrata</taxon>
        <taxon>Euteleostomi</taxon>
        <taxon>Mammalia</taxon>
        <taxon>Eutheria</taxon>
        <taxon>Laurasiatheria</taxon>
        <taxon>Artiodactyla</taxon>
        <taxon>Suina</taxon>
        <taxon>Suidae</taxon>
        <taxon>Sus</taxon>
    </lineage>
</organism>
<feature type="transmembrane region" description="Helical" evidence="1">
    <location>
        <begin position="61"/>
        <end position="80"/>
    </location>
</feature>
<evidence type="ECO:0000256" key="1">
    <source>
        <dbReference type="SAM" id="Phobius"/>
    </source>
</evidence>
<reference evidence="2" key="3">
    <citation type="submission" date="2025-09" db="UniProtKB">
        <authorList>
            <consortium name="Ensembl"/>
        </authorList>
    </citation>
    <scope>IDENTIFICATION</scope>
</reference>
<reference evidence="2" key="2">
    <citation type="submission" date="2025-08" db="UniProtKB">
        <authorList>
            <consortium name="Ensembl"/>
        </authorList>
    </citation>
    <scope>IDENTIFICATION</scope>
</reference>
<dbReference type="Proteomes" id="UP000008227">
    <property type="component" value="Chromosome 11"/>
</dbReference>
<keyword evidence="3" id="KW-1185">Reference proteome</keyword>
<proteinExistence type="predicted"/>
<feature type="transmembrane region" description="Helical" evidence="1">
    <location>
        <begin position="12"/>
        <end position="32"/>
    </location>
</feature>
<reference evidence="2" key="1">
    <citation type="journal article" date="2020" name="Gigascience">
        <title>An improved pig reference genome sequence to enable pig genetics and genomics research.</title>
        <authorList>
            <person name="Warr A."/>
            <person name="Affara N."/>
            <person name="Aken B."/>
            <person name="Beiki H."/>
            <person name="Bickhart D.M."/>
            <person name="Billis K."/>
            <person name="Chow W."/>
            <person name="Eory L."/>
            <person name="Finlayson H.A."/>
            <person name="Flicek P."/>
            <person name="Giron C.G."/>
            <person name="Griffin D.K."/>
            <person name="Hall R."/>
            <person name="Hannum G."/>
            <person name="Hourlier T."/>
            <person name="Howe K."/>
            <person name="Hume D.A."/>
            <person name="Izuogu O."/>
            <person name="Kim K."/>
            <person name="Koren S."/>
            <person name="Liu H."/>
            <person name="Manchanda N."/>
            <person name="Martin F.J."/>
            <person name="Nonneman D.J."/>
            <person name="O'Connor R.E."/>
            <person name="Phillippy A.M."/>
            <person name="Rohrer G.A."/>
            <person name="Rosen B.D."/>
            <person name="Rund L.A."/>
            <person name="Sargent C.A."/>
            <person name="Schook L.B."/>
            <person name="Schroeder S.G."/>
            <person name="Schwartz A.S."/>
            <person name="Skinner B.M."/>
            <person name="Talbot R."/>
            <person name="Tseng E."/>
            <person name="Tuggle C.K."/>
            <person name="Watson M."/>
            <person name="Smith T.P.L."/>
            <person name="Archibald A.L."/>
        </authorList>
    </citation>
    <scope>NUCLEOTIDE SEQUENCE [LARGE SCALE GENOMIC DNA]</scope>
    <source>
        <strain evidence="2">Duroc</strain>
    </source>
</reference>
<evidence type="ECO:0000313" key="3">
    <source>
        <dbReference type="Proteomes" id="UP000008227"/>
    </source>
</evidence>
<evidence type="ECO:0000313" key="2">
    <source>
        <dbReference type="Ensembl" id="ENSSSCP00000076304.1"/>
    </source>
</evidence>
<keyword evidence="1" id="KW-0812">Transmembrane</keyword>
<accession>A0A8W4FAF4</accession>
<dbReference type="GeneTree" id="ENSGT01150000287791"/>